<dbReference type="InterPro" id="IPR001810">
    <property type="entry name" value="F-box_dom"/>
</dbReference>
<name>A0A6J1C473_MOMCH</name>
<dbReference type="KEGG" id="mcha:111008120"/>
<dbReference type="OrthoDB" id="1916346at2759"/>
<evidence type="ECO:0000313" key="5">
    <source>
        <dbReference type="RefSeq" id="XP_022136400.1"/>
    </source>
</evidence>
<gene>
    <name evidence="4 5" type="primary">LOC111008120</name>
</gene>
<evidence type="ECO:0000259" key="1">
    <source>
        <dbReference type="Pfam" id="PF00646"/>
    </source>
</evidence>
<dbReference type="RefSeq" id="XP_022136400.1">
    <property type="nucleotide sequence ID" value="XM_022280708.1"/>
</dbReference>
<dbReference type="InterPro" id="IPR006527">
    <property type="entry name" value="F-box-assoc_dom_typ1"/>
</dbReference>
<dbReference type="InterPro" id="IPR055290">
    <property type="entry name" value="At3g26010-like"/>
</dbReference>
<evidence type="ECO:0000313" key="3">
    <source>
        <dbReference type="Proteomes" id="UP000504603"/>
    </source>
</evidence>
<dbReference type="PANTHER" id="PTHR35546:SF25">
    <property type="entry name" value="F-BOX DOMAIN-CONTAINING PROTEIN"/>
    <property type="match status" value="1"/>
</dbReference>
<dbReference type="Pfam" id="PF00646">
    <property type="entry name" value="F-box"/>
    <property type="match status" value="1"/>
</dbReference>
<protein>
    <submittedName>
        <fullName evidence="4 5">F-box protein At5g49610-like</fullName>
    </submittedName>
</protein>
<evidence type="ECO:0000259" key="2">
    <source>
        <dbReference type="Pfam" id="PF07734"/>
    </source>
</evidence>
<dbReference type="SUPFAM" id="SSF81383">
    <property type="entry name" value="F-box domain"/>
    <property type="match status" value="1"/>
</dbReference>
<feature type="domain" description="F-box" evidence="1">
    <location>
        <begin position="7"/>
        <end position="35"/>
    </location>
</feature>
<organism evidence="3 4">
    <name type="scientific">Momordica charantia</name>
    <name type="common">Bitter gourd</name>
    <name type="synonym">Balsam pear</name>
    <dbReference type="NCBI Taxonomy" id="3673"/>
    <lineage>
        <taxon>Eukaryota</taxon>
        <taxon>Viridiplantae</taxon>
        <taxon>Streptophyta</taxon>
        <taxon>Embryophyta</taxon>
        <taxon>Tracheophyta</taxon>
        <taxon>Spermatophyta</taxon>
        <taxon>Magnoliopsida</taxon>
        <taxon>eudicotyledons</taxon>
        <taxon>Gunneridae</taxon>
        <taxon>Pentapetalae</taxon>
        <taxon>rosids</taxon>
        <taxon>fabids</taxon>
        <taxon>Cucurbitales</taxon>
        <taxon>Cucurbitaceae</taxon>
        <taxon>Momordiceae</taxon>
        <taxon>Momordica</taxon>
    </lineage>
</organism>
<evidence type="ECO:0000313" key="4">
    <source>
        <dbReference type="RefSeq" id="XP_022136399.1"/>
    </source>
</evidence>
<accession>A0A6J1C473</accession>
<feature type="domain" description="F-box associated beta-propeller type 1" evidence="2">
    <location>
        <begin position="92"/>
        <end position="231"/>
    </location>
</feature>
<sequence length="380" mass="42635">MEEMIKNHVLRFLPAKSLYRFKSVSKSWNRWISSPFLAHQQSTHFTKTSGFFFSDDRHYHYPFFIPLHPPSNGVPVPSLSFLPVPVTIRATSHGLLCCQTIFPDITYFLCNPATEEWTKLPDPMLFHSPDSSAIALHFSPSTYNFQSHFQIVCAVPSDSLKAVFFEIYSSRTNSWRVADSEYFYDDDQELAFRGDGFCVDGFAYWEASNGIALGFDLKYEQHGEIRLPPGHGEEGALVEMDGELCYIMPQKEENGCYNLGVYGGLNMVLKRQIPLDFGDLRIIDGDDDGEVMMIRVLSCVNDGRVVVILVGANNVVLYDVGEGKGISLVKRVVGCGPTGRGDSRRCLPYINSLAGVCPVEKMPAEDHHVIAEVLENMSFD</sequence>
<dbReference type="InterPro" id="IPR036047">
    <property type="entry name" value="F-box-like_dom_sf"/>
</dbReference>
<keyword evidence="3" id="KW-1185">Reference proteome</keyword>
<dbReference type="PANTHER" id="PTHR35546">
    <property type="entry name" value="F-BOX PROTEIN INTERACTION DOMAIN PROTEIN-RELATED"/>
    <property type="match status" value="1"/>
</dbReference>
<reference evidence="4 5" key="1">
    <citation type="submission" date="2025-04" db="UniProtKB">
        <authorList>
            <consortium name="RefSeq"/>
        </authorList>
    </citation>
    <scope>IDENTIFICATION</scope>
    <source>
        <strain evidence="4 5">OHB3-1</strain>
    </source>
</reference>
<dbReference type="Pfam" id="PF07734">
    <property type="entry name" value="FBA_1"/>
    <property type="match status" value="1"/>
</dbReference>
<dbReference type="RefSeq" id="XP_022136399.1">
    <property type="nucleotide sequence ID" value="XM_022280707.1"/>
</dbReference>
<dbReference type="Proteomes" id="UP000504603">
    <property type="component" value="Unplaced"/>
</dbReference>
<dbReference type="Gene3D" id="1.20.1280.50">
    <property type="match status" value="1"/>
</dbReference>
<proteinExistence type="predicted"/>
<dbReference type="AlphaFoldDB" id="A0A6J1C473"/>
<dbReference type="GeneID" id="111008120"/>